<dbReference type="AlphaFoldDB" id="A0AAW1KJT8"/>
<gene>
    <name evidence="1" type="ORF">QE152_g23042</name>
</gene>
<sequence>MTEWNHDDLLLLAEIKELMEKEKKGLQTVYEMVQDISHTDKPTEAEVSNWLNIGDSFVLMEDEDTIEISENGNEEDAELFDHFELLIKQSQ</sequence>
<name>A0AAW1KJT8_POPJA</name>
<comment type="caution">
    <text evidence="1">The sequence shown here is derived from an EMBL/GenBank/DDBJ whole genome shotgun (WGS) entry which is preliminary data.</text>
</comment>
<proteinExistence type="predicted"/>
<protein>
    <submittedName>
        <fullName evidence="1">Uncharacterized protein</fullName>
    </submittedName>
</protein>
<keyword evidence="2" id="KW-1185">Reference proteome</keyword>
<accession>A0AAW1KJT8</accession>
<dbReference type="Proteomes" id="UP001458880">
    <property type="component" value="Unassembled WGS sequence"/>
</dbReference>
<reference evidence="1 2" key="1">
    <citation type="journal article" date="2024" name="BMC Genomics">
        <title>De novo assembly and annotation of Popillia japonica's genome with initial clues to its potential as an invasive pest.</title>
        <authorList>
            <person name="Cucini C."/>
            <person name="Boschi S."/>
            <person name="Funari R."/>
            <person name="Cardaioli E."/>
            <person name="Iannotti N."/>
            <person name="Marturano G."/>
            <person name="Paoli F."/>
            <person name="Bruttini M."/>
            <person name="Carapelli A."/>
            <person name="Frati F."/>
            <person name="Nardi F."/>
        </authorList>
    </citation>
    <scope>NUCLEOTIDE SEQUENCE [LARGE SCALE GENOMIC DNA]</scope>
    <source>
        <strain evidence="1">DMR45628</strain>
    </source>
</reference>
<dbReference type="EMBL" id="JASPKY010000226">
    <property type="protein sequence ID" value="KAK9718650.1"/>
    <property type="molecule type" value="Genomic_DNA"/>
</dbReference>
<evidence type="ECO:0000313" key="2">
    <source>
        <dbReference type="Proteomes" id="UP001458880"/>
    </source>
</evidence>
<evidence type="ECO:0000313" key="1">
    <source>
        <dbReference type="EMBL" id="KAK9718650.1"/>
    </source>
</evidence>
<organism evidence="1 2">
    <name type="scientific">Popillia japonica</name>
    <name type="common">Japanese beetle</name>
    <dbReference type="NCBI Taxonomy" id="7064"/>
    <lineage>
        <taxon>Eukaryota</taxon>
        <taxon>Metazoa</taxon>
        <taxon>Ecdysozoa</taxon>
        <taxon>Arthropoda</taxon>
        <taxon>Hexapoda</taxon>
        <taxon>Insecta</taxon>
        <taxon>Pterygota</taxon>
        <taxon>Neoptera</taxon>
        <taxon>Endopterygota</taxon>
        <taxon>Coleoptera</taxon>
        <taxon>Polyphaga</taxon>
        <taxon>Scarabaeiformia</taxon>
        <taxon>Scarabaeidae</taxon>
        <taxon>Rutelinae</taxon>
        <taxon>Popillia</taxon>
    </lineage>
</organism>